<feature type="region of interest" description="Disordered" evidence="1">
    <location>
        <begin position="393"/>
        <end position="435"/>
    </location>
</feature>
<dbReference type="HOGENOM" id="CLU_532052_0_0_1"/>
<feature type="region of interest" description="Disordered" evidence="1">
    <location>
        <begin position="152"/>
        <end position="235"/>
    </location>
</feature>
<dbReference type="RefSeq" id="XP_001215083.1">
    <property type="nucleotide sequence ID" value="XM_001215083.1"/>
</dbReference>
<accession>Q0CK79</accession>
<dbReference type="AlphaFoldDB" id="Q0CK79"/>
<feature type="compositionally biased region" description="Pro residues" evidence="1">
    <location>
        <begin position="202"/>
        <end position="214"/>
    </location>
</feature>
<feature type="region of interest" description="Disordered" evidence="1">
    <location>
        <begin position="1"/>
        <end position="26"/>
    </location>
</feature>
<feature type="compositionally biased region" description="Basic and acidic residues" evidence="1">
    <location>
        <begin position="219"/>
        <end position="235"/>
    </location>
</feature>
<gene>
    <name evidence="2" type="ORF">ATEG_05905</name>
</gene>
<feature type="region of interest" description="Disordered" evidence="1">
    <location>
        <begin position="315"/>
        <end position="358"/>
    </location>
</feature>
<protein>
    <submittedName>
        <fullName evidence="2">Uncharacterized protein</fullName>
    </submittedName>
</protein>
<dbReference type="OrthoDB" id="4755622at2759"/>
<evidence type="ECO:0000313" key="2">
    <source>
        <dbReference type="EMBL" id="EAU33666.1"/>
    </source>
</evidence>
<feature type="region of interest" description="Disordered" evidence="1">
    <location>
        <begin position="77"/>
        <end position="96"/>
    </location>
</feature>
<dbReference type="EMBL" id="CH476601">
    <property type="protein sequence ID" value="EAU33666.1"/>
    <property type="molecule type" value="Genomic_DNA"/>
</dbReference>
<feature type="compositionally biased region" description="Basic and acidic residues" evidence="1">
    <location>
        <begin position="154"/>
        <end position="167"/>
    </location>
</feature>
<dbReference type="Proteomes" id="UP000007963">
    <property type="component" value="Unassembled WGS sequence"/>
</dbReference>
<dbReference type="GeneID" id="4321664"/>
<evidence type="ECO:0000256" key="1">
    <source>
        <dbReference type="SAM" id="MobiDB-lite"/>
    </source>
</evidence>
<feature type="compositionally biased region" description="Acidic residues" evidence="1">
    <location>
        <begin position="424"/>
        <end position="435"/>
    </location>
</feature>
<dbReference type="eggNOG" id="ENOG502SXED">
    <property type="taxonomic scope" value="Eukaryota"/>
</dbReference>
<proteinExistence type="predicted"/>
<dbReference type="VEuPathDB" id="FungiDB:ATEG_05905"/>
<sequence>MDIAALLNPSSPQEAVPPRPGARVDGHDRISQQYSSFFHPDHGQRIQRPQPMHPIIHLPQLVGGHHRQDPRALFSTRPVQENHARRENAPLSDNRVPPINLSSEAIHRMLNWEFGDPIPKGRRLTIPSYAAPLEPPHHQETESTASFHQWLESSTREPHAANRHTDHPVWPNTPTPRRLVEPQPIGFTRPIYARHPPRAGDMPPPSRPPRPEPQPVAQNKEKEKPTPNENELIARVDREVVLTEFENVAAHTAKCDLCNKRNSQGMSRCMSCGWQSCHPCTIARGCFRTHRAGGRLHTGPVRQEDLVMSEKAKGKKAKAKAKKESTTQTRRNARRALASARRTSRKCSVASTGDGSGSDIETLLGGAHNLYSLSAAALGPMAGRVSNTFGQDHVASGFSHSERKVDDAQEEQTSEGTVTRDSDPSDPDYDPGDSDSQEQYLVRLALGVVASVFASCASVEHVLCTGMLLAETMKGLPRLPGARRENLPKDGKVLMFIIGRVSTHILAYVLIV</sequence>
<organism evidence="2 3">
    <name type="scientific">Aspergillus terreus (strain NIH 2624 / FGSC A1156)</name>
    <dbReference type="NCBI Taxonomy" id="341663"/>
    <lineage>
        <taxon>Eukaryota</taxon>
        <taxon>Fungi</taxon>
        <taxon>Dikarya</taxon>
        <taxon>Ascomycota</taxon>
        <taxon>Pezizomycotina</taxon>
        <taxon>Eurotiomycetes</taxon>
        <taxon>Eurotiomycetidae</taxon>
        <taxon>Eurotiales</taxon>
        <taxon>Aspergillaceae</taxon>
        <taxon>Aspergillus</taxon>
        <taxon>Aspergillus subgen. Circumdati</taxon>
    </lineage>
</organism>
<evidence type="ECO:0000313" key="3">
    <source>
        <dbReference type="Proteomes" id="UP000007963"/>
    </source>
</evidence>
<name>Q0CK79_ASPTN</name>
<reference evidence="3" key="1">
    <citation type="submission" date="2005-09" db="EMBL/GenBank/DDBJ databases">
        <title>Annotation of the Aspergillus terreus NIH2624 genome.</title>
        <authorList>
            <person name="Birren B.W."/>
            <person name="Lander E.S."/>
            <person name="Galagan J.E."/>
            <person name="Nusbaum C."/>
            <person name="Devon K."/>
            <person name="Henn M."/>
            <person name="Ma L.-J."/>
            <person name="Jaffe D.B."/>
            <person name="Butler J."/>
            <person name="Alvarez P."/>
            <person name="Gnerre S."/>
            <person name="Grabherr M."/>
            <person name="Kleber M."/>
            <person name="Mauceli E.W."/>
            <person name="Brockman W."/>
            <person name="Rounsley S."/>
            <person name="Young S.K."/>
            <person name="LaButti K."/>
            <person name="Pushparaj V."/>
            <person name="DeCaprio D."/>
            <person name="Crawford M."/>
            <person name="Koehrsen M."/>
            <person name="Engels R."/>
            <person name="Montgomery P."/>
            <person name="Pearson M."/>
            <person name="Howarth C."/>
            <person name="Larson L."/>
            <person name="Luoma S."/>
            <person name="White J."/>
            <person name="Alvarado L."/>
            <person name="Kodira C.D."/>
            <person name="Zeng Q."/>
            <person name="Oleary S."/>
            <person name="Yandava C."/>
            <person name="Denning D.W."/>
            <person name="Nierman W.C."/>
            <person name="Milne T."/>
            <person name="Madden K."/>
        </authorList>
    </citation>
    <scope>NUCLEOTIDE SEQUENCE [LARGE SCALE GENOMIC DNA]</scope>
    <source>
        <strain evidence="3">NIH 2624 / FGSC A1156</strain>
    </source>
</reference>